<dbReference type="InterPro" id="IPR012337">
    <property type="entry name" value="RNaseH-like_sf"/>
</dbReference>
<dbReference type="SMART" id="SM00482">
    <property type="entry name" value="POLAc"/>
    <property type="match status" value="1"/>
</dbReference>
<dbReference type="GO" id="GO:0039693">
    <property type="term" value="P:viral DNA genome replication"/>
    <property type="evidence" value="ECO:0007669"/>
    <property type="project" value="UniProtKB-KW"/>
</dbReference>
<dbReference type="GO" id="GO:0006302">
    <property type="term" value="P:double-strand break repair"/>
    <property type="evidence" value="ECO:0007669"/>
    <property type="project" value="TreeGrafter"/>
</dbReference>
<proteinExistence type="predicted"/>
<dbReference type="SUPFAM" id="SSF53098">
    <property type="entry name" value="Ribonuclease H-like"/>
    <property type="match status" value="1"/>
</dbReference>
<evidence type="ECO:0000259" key="4">
    <source>
        <dbReference type="SMART" id="SM00482"/>
    </source>
</evidence>
<sequence length="596" mass="67118">MPWPEELPLNKTTIGTVDTFEDAQEFMRWLGEKRDVLAFDTETTGIDPYAANSRIRLAQFGDVNGGWVIDAERWPGLVREVLETYTGEIALHNCAFDYKWLAVQMPGIQLPWSHTHDTMIAHRLHDNEAPAGLKPVSEKIFGSAATAGSRMLDATFENTGTDWETVPMDAPAYRVYSGVDVILTARLYRRMSHVISGQFKSAYDLEMQARRICTNMELKGMRIDPEYCKQKRDQLAEYVEKTMEWGLKKYGIKLSSSRQLGQWFKDNSIPILEWTGSGFPKMDEENLLAYAKQGHEIADITLKARKADKIVGTYLDNFIRYSENSGDIVHPNINTIAARTGRMSITQPALQTLSRTETTVRGCFIPHGDNEMLLSADSDQIEFRYIAALCGDPGLKAAFNQADSIGPDVFTQIGQEIFDDPDMVKKDPRRDTVKTLIYARNYGAGIAKQAQSAGIPEARMREISKAFDERYPGLNRFNRELISTMETMARSGERPYVTTHTGRRLYIDPGSTYRAGNYLVQGACAEVLKESLVNLDMSGLSSLMCVPVHDEVLFSIPKECDVTEIRETISECMTNTDFSVPLPAECGHPMERWAKQ</sequence>
<keyword evidence="1" id="KW-0235">DNA replication</keyword>
<feature type="domain" description="3'-5' exonuclease" evidence="3">
    <location>
        <begin position="11"/>
        <end position="196"/>
    </location>
</feature>
<dbReference type="PANTHER" id="PTHR10133:SF27">
    <property type="entry name" value="DNA POLYMERASE NU"/>
    <property type="match status" value="1"/>
</dbReference>
<dbReference type="Gene3D" id="1.20.1060.10">
    <property type="entry name" value="Taq DNA Polymerase, Chain T, domain 4"/>
    <property type="match status" value="1"/>
</dbReference>
<dbReference type="InterPro" id="IPR002562">
    <property type="entry name" value="3'-5'_exonuclease_dom"/>
</dbReference>
<dbReference type="KEGG" id="vg:55013024"/>
<keyword evidence="6" id="KW-1185">Reference proteome</keyword>
<dbReference type="GeneID" id="55013024"/>
<dbReference type="SUPFAM" id="SSF56672">
    <property type="entry name" value="DNA/RNA polymerases"/>
    <property type="match status" value="1"/>
</dbReference>
<dbReference type="PANTHER" id="PTHR10133">
    <property type="entry name" value="DNA POLYMERASE I"/>
    <property type="match status" value="1"/>
</dbReference>
<dbReference type="Gene3D" id="1.10.150.20">
    <property type="entry name" value="5' to 3' exonuclease, C-terminal subdomain"/>
    <property type="match status" value="1"/>
</dbReference>
<dbReference type="RefSeq" id="YP_009821541.1">
    <property type="nucleotide sequence ID" value="NC_048176.1"/>
</dbReference>
<dbReference type="GO" id="GO:0003887">
    <property type="term" value="F:DNA-directed DNA polymerase activity"/>
    <property type="evidence" value="ECO:0007669"/>
    <property type="project" value="InterPro"/>
</dbReference>
<name>A0A4D6E2E4_9CAUD</name>
<evidence type="ECO:0000313" key="6">
    <source>
        <dbReference type="Proteomes" id="UP000297070"/>
    </source>
</evidence>
<dbReference type="EMBL" id="MK620899">
    <property type="protein sequence ID" value="QBZ72776.1"/>
    <property type="molecule type" value="Genomic_DNA"/>
</dbReference>
<dbReference type="PRINTS" id="PR00868">
    <property type="entry name" value="DNAPOLI"/>
</dbReference>
<dbReference type="SMART" id="SM00474">
    <property type="entry name" value="35EXOc"/>
    <property type="match status" value="1"/>
</dbReference>
<protein>
    <submittedName>
        <fullName evidence="5">DNA polymerase I</fullName>
    </submittedName>
</protein>
<dbReference type="GO" id="GO:0006261">
    <property type="term" value="P:DNA-templated DNA replication"/>
    <property type="evidence" value="ECO:0007669"/>
    <property type="project" value="InterPro"/>
</dbReference>
<dbReference type="Proteomes" id="UP000297070">
    <property type="component" value="Segment"/>
</dbReference>
<evidence type="ECO:0000259" key="3">
    <source>
        <dbReference type="SMART" id="SM00474"/>
    </source>
</evidence>
<dbReference type="Gene3D" id="3.30.420.10">
    <property type="entry name" value="Ribonuclease H-like superfamily/Ribonuclease H"/>
    <property type="match status" value="1"/>
</dbReference>
<keyword evidence="2" id="KW-1194">Viral DNA replication</keyword>
<evidence type="ECO:0000313" key="5">
    <source>
        <dbReference type="EMBL" id="QBZ72776.1"/>
    </source>
</evidence>
<evidence type="ECO:0000256" key="1">
    <source>
        <dbReference type="ARBA" id="ARBA00022705"/>
    </source>
</evidence>
<dbReference type="InterPro" id="IPR043502">
    <property type="entry name" value="DNA/RNA_pol_sf"/>
</dbReference>
<dbReference type="InterPro" id="IPR001098">
    <property type="entry name" value="DNA-dir_DNA_pol_A_palm_dom"/>
</dbReference>
<accession>A0A4D6E2E4</accession>
<reference evidence="5 6" key="1">
    <citation type="submission" date="2019-03" db="EMBL/GenBank/DDBJ databases">
        <authorList>
            <person name="Douthitt C."/>
            <person name="D'Elia T."/>
            <person name="Bockoras C."/>
            <person name="Boss C."/>
            <person name="Clemons M."/>
            <person name="Green W."/>
            <person name="Harel H."/>
            <person name="Larralde J."/>
            <person name="Lopez M."/>
            <person name="Magana D."/>
            <person name="Miguel M."/>
            <person name="Muschweck L."/>
            <person name="Olivos K."/>
            <person name="Racette D."/>
            <person name="Reynolds M."/>
            <person name="Ru Y."/>
            <person name="Santana M."/>
            <person name="Simon R."/>
            <person name="Smotrilla K."/>
            <person name="Sufficool B."/>
            <person name="Tamayo B."/>
            <person name="Tirado E."/>
            <person name="Vajanyi M."/>
            <person name="Weger M."/>
            <person name="Wehr A."/>
            <person name="Whitaker K."/>
            <person name="Garlena R.A."/>
            <person name="Russell D.A."/>
            <person name="Pope W.H."/>
            <person name="Jacobs-Sera D."/>
            <person name="Hatfull G.F."/>
        </authorList>
    </citation>
    <scope>NUCLEOTIDE SEQUENCE [LARGE SCALE GENOMIC DNA]</scope>
</reference>
<dbReference type="InterPro" id="IPR036397">
    <property type="entry name" value="RNaseH_sf"/>
</dbReference>
<feature type="domain" description="DNA-directed DNA polymerase family A palm" evidence="4">
    <location>
        <begin position="357"/>
        <end position="560"/>
    </location>
</feature>
<evidence type="ECO:0000256" key="2">
    <source>
        <dbReference type="ARBA" id="ARBA00023109"/>
    </source>
</evidence>
<organism evidence="5 6">
    <name type="scientific">Gordonia phage GodonK</name>
    <dbReference type="NCBI Taxonomy" id="2562192"/>
    <lineage>
        <taxon>Viruses</taxon>
        <taxon>Duplodnaviria</taxon>
        <taxon>Heunggongvirae</taxon>
        <taxon>Uroviricota</taxon>
        <taxon>Caudoviricetes</taxon>
        <taxon>Godonkavirus</taxon>
        <taxon>Godonkavirus godonK</taxon>
    </lineage>
</organism>
<gene>
    <name evidence="5" type="primary">188</name>
    <name evidence="5" type="ORF">SEA_GODONK_188</name>
</gene>
<dbReference type="GO" id="GO:0008408">
    <property type="term" value="F:3'-5' exonuclease activity"/>
    <property type="evidence" value="ECO:0007669"/>
    <property type="project" value="InterPro"/>
</dbReference>
<dbReference type="Gene3D" id="3.30.70.370">
    <property type="match status" value="1"/>
</dbReference>
<dbReference type="Pfam" id="PF01612">
    <property type="entry name" value="DNA_pol_A_exo1"/>
    <property type="match status" value="1"/>
</dbReference>
<dbReference type="InterPro" id="IPR002298">
    <property type="entry name" value="DNA_polymerase_A"/>
</dbReference>
<dbReference type="Pfam" id="PF00476">
    <property type="entry name" value="DNA_pol_A"/>
    <property type="match status" value="1"/>
</dbReference>
<dbReference type="GO" id="GO:0003677">
    <property type="term" value="F:DNA binding"/>
    <property type="evidence" value="ECO:0007669"/>
    <property type="project" value="InterPro"/>
</dbReference>